<dbReference type="PANTHER" id="PTHR11346:SF189">
    <property type="entry name" value="GALECTIN"/>
    <property type="match status" value="1"/>
</dbReference>
<dbReference type="PROSITE" id="PS51304">
    <property type="entry name" value="GALECTIN"/>
    <property type="match status" value="1"/>
</dbReference>
<evidence type="ECO:0000256" key="1">
    <source>
        <dbReference type="ARBA" id="ARBA00022734"/>
    </source>
</evidence>
<evidence type="ECO:0000259" key="3">
    <source>
        <dbReference type="PROSITE" id="PS51304"/>
    </source>
</evidence>
<dbReference type="EMBL" id="CVRI01000020">
    <property type="protein sequence ID" value="CRK90943.1"/>
    <property type="molecule type" value="Genomic_DNA"/>
</dbReference>
<dbReference type="SMART" id="SM00908">
    <property type="entry name" value="Gal-bind_lectin"/>
    <property type="match status" value="1"/>
</dbReference>
<name>A0A1J1HSB3_9DIPT</name>
<dbReference type="EMBL" id="CVRI01000020">
    <property type="protein sequence ID" value="CRK90942.1"/>
    <property type="molecule type" value="Genomic_DNA"/>
</dbReference>
<proteinExistence type="predicted"/>
<sequence length="273" mass="30990">MVKFTGYFHNNLEFGHVVILGGKIRETAGNFTLNLLSEDDSLDVPRNIPFHMNVVFGENGQIIRNTKIHGEFGAAENASGMFTNLVHDVEKVTQFDHRKVFPFSYPVYQTRLLPNLRFSNDVPTPFCQGNVIVLKGSAGGNPNGSFTLKFLVGKTEMQSFHMDVRFSVKKVFRTNSVNDNVVLNLADAETYGGFPFEFEKIFKIALGFESNGIRVSVNGSFFCEYPYTTRLTSYSGLKIREKNDLVLHILEIQHFTVDKDLRNMDLLSRLQKR</sequence>
<evidence type="ECO:0000313" key="4">
    <source>
        <dbReference type="EMBL" id="CRK90942.1"/>
    </source>
</evidence>
<evidence type="ECO:0000313" key="6">
    <source>
        <dbReference type="Proteomes" id="UP000183832"/>
    </source>
</evidence>
<gene>
    <name evidence="4" type="ORF">CLUMA_CG004631</name>
    <name evidence="5" type="ORF">CLUMA_CG004632</name>
</gene>
<dbReference type="InterPro" id="IPR013320">
    <property type="entry name" value="ConA-like_dom_sf"/>
</dbReference>
<dbReference type="InterPro" id="IPR001079">
    <property type="entry name" value="Galectin_CRD"/>
</dbReference>
<dbReference type="PANTHER" id="PTHR11346">
    <property type="entry name" value="GALECTIN"/>
    <property type="match status" value="1"/>
</dbReference>
<dbReference type="InterPro" id="IPR044156">
    <property type="entry name" value="Galectin-like"/>
</dbReference>
<dbReference type="STRING" id="568069.A0A1J1HSB3"/>
<dbReference type="GO" id="GO:0030246">
    <property type="term" value="F:carbohydrate binding"/>
    <property type="evidence" value="ECO:0007669"/>
    <property type="project" value="UniProtKB-UniRule"/>
</dbReference>
<keyword evidence="1 2" id="KW-0430">Lectin</keyword>
<accession>A0A1J1HSB3</accession>
<protein>
    <recommendedName>
        <fullName evidence="2">Galectin</fullName>
    </recommendedName>
</protein>
<dbReference type="SUPFAM" id="SSF49899">
    <property type="entry name" value="Concanavalin A-like lectins/glucanases"/>
    <property type="match status" value="2"/>
</dbReference>
<evidence type="ECO:0000256" key="2">
    <source>
        <dbReference type="RuleBase" id="RU102079"/>
    </source>
</evidence>
<evidence type="ECO:0000313" key="5">
    <source>
        <dbReference type="EMBL" id="CRK90943.1"/>
    </source>
</evidence>
<keyword evidence="6" id="KW-1185">Reference proteome</keyword>
<dbReference type="Gene3D" id="2.60.120.200">
    <property type="match status" value="2"/>
</dbReference>
<dbReference type="Pfam" id="PF00337">
    <property type="entry name" value="Gal-bind_lectin"/>
    <property type="match status" value="2"/>
</dbReference>
<dbReference type="SMART" id="SM00276">
    <property type="entry name" value="GLECT"/>
    <property type="match status" value="1"/>
</dbReference>
<dbReference type="AlphaFoldDB" id="A0A1J1HSB3"/>
<dbReference type="Proteomes" id="UP000183832">
    <property type="component" value="Unassembled WGS sequence"/>
</dbReference>
<dbReference type="OrthoDB" id="6251307at2759"/>
<feature type="domain" description="Galectin" evidence="3">
    <location>
        <begin position="4"/>
        <end position="255"/>
    </location>
</feature>
<organism evidence="5 6">
    <name type="scientific">Clunio marinus</name>
    <dbReference type="NCBI Taxonomy" id="568069"/>
    <lineage>
        <taxon>Eukaryota</taxon>
        <taxon>Metazoa</taxon>
        <taxon>Ecdysozoa</taxon>
        <taxon>Arthropoda</taxon>
        <taxon>Hexapoda</taxon>
        <taxon>Insecta</taxon>
        <taxon>Pterygota</taxon>
        <taxon>Neoptera</taxon>
        <taxon>Endopterygota</taxon>
        <taxon>Diptera</taxon>
        <taxon>Nematocera</taxon>
        <taxon>Chironomoidea</taxon>
        <taxon>Chironomidae</taxon>
        <taxon>Clunio</taxon>
    </lineage>
</organism>
<reference evidence="5 6" key="1">
    <citation type="submission" date="2015-04" db="EMBL/GenBank/DDBJ databases">
        <authorList>
            <person name="Syromyatnikov M.Y."/>
            <person name="Popov V.N."/>
        </authorList>
    </citation>
    <scope>NUCLEOTIDE SEQUENCE [LARGE SCALE GENOMIC DNA]</scope>
</reference>